<dbReference type="PROSITE" id="PS50109">
    <property type="entry name" value="HIS_KIN"/>
    <property type="match status" value="1"/>
</dbReference>
<dbReference type="SUPFAM" id="SSF55874">
    <property type="entry name" value="ATPase domain of HSP90 chaperone/DNA topoisomerase II/histidine kinase"/>
    <property type="match status" value="2"/>
</dbReference>
<evidence type="ECO:0000259" key="1">
    <source>
        <dbReference type="PROSITE" id="PS50109"/>
    </source>
</evidence>
<evidence type="ECO:0000313" key="2">
    <source>
        <dbReference type="EMBL" id="QTC89223.1"/>
    </source>
</evidence>
<keyword evidence="2" id="KW-0067">ATP-binding</keyword>
<dbReference type="Pfam" id="PF13589">
    <property type="entry name" value="HATPase_c_3"/>
    <property type="match status" value="1"/>
</dbReference>
<dbReference type="Proteomes" id="UP000663942">
    <property type="component" value="Chromosome"/>
</dbReference>
<feature type="domain" description="Histidine kinase" evidence="1">
    <location>
        <begin position="877"/>
        <end position="990"/>
    </location>
</feature>
<dbReference type="EMBL" id="CP062006">
    <property type="protein sequence ID" value="QTC89223.1"/>
    <property type="molecule type" value="Genomic_DNA"/>
</dbReference>
<organism evidence="2 3">
    <name type="scientific">Brevundimonas pondensis</name>
    <dbReference type="NCBI Taxonomy" id="2774189"/>
    <lineage>
        <taxon>Bacteria</taxon>
        <taxon>Pseudomonadati</taxon>
        <taxon>Pseudomonadota</taxon>
        <taxon>Alphaproteobacteria</taxon>
        <taxon>Caulobacterales</taxon>
        <taxon>Caulobacteraceae</taxon>
        <taxon>Brevundimonas</taxon>
    </lineage>
</organism>
<dbReference type="InterPro" id="IPR005467">
    <property type="entry name" value="His_kinase_dom"/>
</dbReference>
<protein>
    <submittedName>
        <fullName evidence="2">ATP-binding protein</fullName>
    </submittedName>
</protein>
<name>A0ABX7SS01_9CAUL</name>
<reference evidence="2 3" key="1">
    <citation type="submission" date="2020-09" db="EMBL/GenBank/DDBJ databases">
        <title>Brevundimonas sp. LVF1 isolated from an oligotrophic pond in Goettingen, Germany.</title>
        <authorList>
            <person name="Friedrich I."/>
            <person name="Klassen A."/>
            <person name="Neubauer H."/>
            <person name="Schneider D."/>
            <person name="Hertel R."/>
            <person name="Daniel R."/>
        </authorList>
    </citation>
    <scope>NUCLEOTIDE SEQUENCE [LARGE SCALE GENOMIC DNA]</scope>
    <source>
        <strain evidence="2 3">LVF1</strain>
    </source>
</reference>
<dbReference type="SMART" id="SM00387">
    <property type="entry name" value="HATPase_c"/>
    <property type="match status" value="1"/>
</dbReference>
<dbReference type="GO" id="GO:0005524">
    <property type="term" value="F:ATP binding"/>
    <property type="evidence" value="ECO:0007669"/>
    <property type="project" value="UniProtKB-KW"/>
</dbReference>
<dbReference type="InterPro" id="IPR036890">
    <property type="entry name" value="HATPase_C_sf"/>
</dbReference>
<gene>
    <name evidence="2" type="ORF">IFE19_07825</name>
</gene>
<keyword evidence="3" id="KW-1185">Reference proteome</keyword>
<dbReference type="RefSeq" id="WP_207827014.1">
    <property type="nucleotide sequence ID" value="NZ_CP062006.1"/>
</dbReference>
<keyword evidence="2" id="KW-0547">Nucleotide-binding</keyword>
<accession>A0ABX7SS01</accession>
<dbReference type="InterPro" id="IPR003594">
    <property type="entry name" value="HATPase_dom"/>
</dbReference>
<dbReference type="Pfam" id="PF02518">
    <property type="entry name" value="HATPase_c"/>
    <property type="match status" value="1"/>
</dbReference>
<evidence type="ECO:0000313" key="3">
    <source>
        <dbReference type="Proteomes" id="UP000663942"/>
    </source>
</evidence>
<proteinExistence type="predicted"/>
<sequence length="995" mass="110881">MINQISFQTAARTVDHLGREQIADAPTAVSELWKNAFDAYARNVELNIHDDGSGVATILDDGHGMNRDEFIRRWLVVGTESKATSGDTPASDRNGLPIRPKQGQKGIGRLSCANLAPVLLLLSKRRGQPCVGALVDWRLFENPFLTLADIRVPVIEIDDPVEILRSLPALVSQLLENLSGGTDPVRAARVSAAWASFDALYEAEREAGSAGRTTAPSEAIRAGLSNLWLDERHLERWSVWSDGDAQGTALILAGVGYDLTALCLDRKTADQSAVAAIDRFHETLAGFVDPYVDPTRPELNAVDPHFRYAVRTIPLVGEHWVLGSDRQLSRFQLEQLEHHIEGQIDAAGVFRGRVKAFGRWLEEEVEIRPASDIGIPDRADTFVGPFDLFIASMEFSKRNTTQTADEFRLYDDLAERYAGFLMYRDGLRVLPFGRPDNDFFEIESRRTRHAGREFWNHRQMFGRIALSRRRNPNLRDKAGREGLLDNRAAKALKGIVSNILMVSARRFFGTASDLRKELLPDIQDANAKARAVVDREKMMKRLRLQFRTTLRANRDRLPALAAEVTAQAGVLSVSNESTAIAAQAAVERLQQQLMQYQLPEVPKPLGALEDEYNDYRREIGEVQRGIADLAAGVDAALEAAVLAEPEVVLAEQRRRAVNRFAARVETWRAEIDTRQKGEFNRLRQLLQSRKEAFDQAAEAIELRLKSGAIGLLEASRLLAEVQQRMDRESADIFVPYIGALESLGESIDLQSLASAGMEEISELRADLERLNGLAQLGIAVEIVGHELESYDEMIVSGLNALPPDIRVSQAAGNIAFGHEGLADQLRFLSPLRLAGERVHEWITGEYFVDYLSNFFKLPLAKNRIQLDATDGFRAFRVYDQKSRLLPVFINLLNNSVYWLSASEIDDRRILLSTADNQVIVSDNGPGVTEEDISSLFSLFFTRRVRGGRGVGLYLSRANLAGGGHRIRYASKEDDHPLTGANFIIEFRGGEFHEGS</sequence>
<dbReference type="Gene3D" id="3.30.565.10">
    <property type="entry name" value="Histidine kinase-like ATPase, C-terminal domain"/>
    <property type="match status" value="2"/>
</dbReference>